<dbReference type="Pfam" id="PF06089">
    <property type="entry name" value="Asparaginase_II"/>
    <property type="match status" value="1"/>
</dbReference>
<dbReference type="PANTHER" id="PTHR42110">
    <property type="entry name" value="L-ASPARAGINASE, PUTATIVE (AFU_ORTHOLOGUE AFUA_3G11890)-RELATED"/>
    <property type="match status" value="1"/>
</dbReference>
<dbReference type="InterPro" id="IPR010349">
    <property type="entry name" value="Asparaginase_II"/>
</dbReference>
<keyword evidence="2" id="KW-1185">Reference proteome</keyword>
<comment type="caution">
    <text evidence="1">The sequence shown here is derived from an EMBL/GenBank/DDBJ whole genome shotgun (WGS) entry which is preliminary data.</text>
</comment>
<gene>
    <name evidence="1" type="ORF">OL599_06485</name>
</gene>
<name>A0AA41YRL1_9PROT</name>
<sequence>MDPVLVEVTRGARVESSHRGAAVVVDPAGGVAFQAGDIDAAVYPRSAVKALLALPLVESGAADRLGLTDDEIALACSSHSGEEVHVAGATSMLRKAGRDGACLECGVQWPINEAASRRLAAHGGAASALHNNCSGKHSGFICLACDRGEDPAGYVRPAHPTMREVTAALADMTGAALDEGNRAVDGCSIPTYAIPLRALALSFARFGSAQGLAPARAAATRRIRAAVAANPMMVAGTGRFDTRLMTALGARVFSKSGAEGVFCAAIPELGLGLAVKCDDGAGRAAEVATAALIGRFLHPDGAQGEALAGLTQPVLRNWNGIAVGAVRPAGPLA</sequence>
<dbReference type="EMBL" id="JAPDNT010000003">
    <property type="protein sequence ID" value="MCW3474222.1"/>
    <property type="molecule type" value="Genomic_DNA"/>
</dbReference>
<evidence type="ECO:0000313" key="2">
    <source>
        <dbReference type="Proteomes" id="UP001165679"/>
    </source>
</evidence>
<dbReference type="AlphaFoldDB" id="A0AA41YRL1"/>
<dbReference type="PANTHER" id="PTHR42110:SF1">
    <property type="entry name" value="L-ASPARAGINASE, PUTATIVE (AFU_ORTHOLOGUE AFUA_3G11890)-RELATED"/>
    <property type="match status" value="1"/>
</dbReference>
<dbReference type="RefSeq" id="WP_264712847.1">
    <property type="nucleotide sequence ID" value="NZ_JAPDNT010000003.1"/>
</dbReference>
<reference evidence="1" key="1">
    <citation type="submission" date="2022-09" db="EMBL/GenBank/DDBJ databases">
        <title>Rhodovastum sp. nov. RN2-1 isolated from soil in Seongnam, South Korea.</title>
        <authorList>
            <person name="Le N.T."/>
        </authorList>
    </citation>
    <scope>NUCLEOTIDE SEQUENCE</scope>
    <source>
        <strain evidence="1">RN2-1</strain>
    </source>
</reference>
<protein>
    <submittedName>
        <fullName evidence="1">Asparaginase</fullName>
    </submittedName>
</protein>
<accession>A0AA41YRL1</accession>
<organism evidence="1 2">
    <name type="scientific">Limobrevibacterium gyesilva</name>
    <dbReference type="NCBI Taxonomy" id="2991712"/>
    <lineage>
        <taxon>Bacteria</taxon>
        <taxon>Pseudomonadati</taxon>
        <taxon>Pseudomonadota</taxon>
        <taxon>Alphaproteobacteria</taxon>
        <taxon>Acetobacterales</taxon>
        <taxon>Acetobacteraceae</taxon>
        <taxon>Limobrevibacterium</taxon>
    </lineage>
</organism>
<reference evidence="1" key="2">
    <citation type="submission" date="2022-10" db="EMBL/GenBank/DDBJ databases">
        <authorList>
            <person name="Trinh H.N."/>
        </authorList>
    </citation>
    <scope>NUCLEOTIDE SEQUENCE</scope>
    <source>
        <strain evidence="1">RN2-1</strain>
    </source>
</reference>
<evidence type="ECO:0000313" key="1">
    <source>
        <dbReference type="EMBL" id="MCW3474222.1"/>
    </source>
</evidence>
<dbReference type="Proteomes" id="UP001165679">
    <property type="component" value="Unassembled WGS sequence"/>
</dbReference>
<proteinExistence type="predicted"/>